<dbReference type="InterPro" id="IPR039422">
    <property type="entry name" value="MarR/SlyA-like"/>
</dbReference>
<dbReference type="InterPro" id="IPR036388">
    <property type="entry name" value="WH-like_DNA-bd_sf"/>
</dbReference>
<dbReference type="SMART" id="SM00347">
    <property type="entry name" value="HTH_MARR"/>
    <property type="match status" value="1"/>
</dbReference>
<organism evidence="2 3">
    <name type="scientific">Cellulomonas dongxiuzhuiae</name>
    <dbReference type="NCBI Taxonomy" id="2819979"/>
    <lineage>
        <taxon>Bacteria</taxon>
        <taxon>Bacillati</taxon>
        <taxon>Actinomycetota</taxon>
        <taxon>Actinomycetes</taxon>
        <taxon>Micrococcales</taxon>
        <taxon>Cellulomonadaceae</taxon>
        <taxon>Cellulomonas</taxon>
    </lineage>
</organism>
<dbReference type="SUPFAM" id="SSF46785">
    <property type="entry name" value="Winged helix' DNA-binding domain"/>
    <property type="match status" value="1"/>
</dbReference>
<gene>
    <name evidence="2" type="ORF">KKR89_05540</name>
</gene>
<name>A0ABX8GLL7_9CELL</name>
<dbReference type="Pfam" id="PF12802">
    <property type="entry name" value="MarR_2"/>
    <property type="match status" value="1"/>
</dbReference>
<dbReference type="InterPro" id="IPR000835">
    <property type="entry name" value="HTH_MarR-typ"/>
</dbReference>
<accession>A0ABX8GLL7</accession>
<proteinExistence type="predicted"/>
<keyword evidence="3" id="KW-1185">Reference proteome</keyword>
<evidence type="ECO:0000259" key="1">
    <source>
        <dbReference type="PROSITE" id="PS50995"/>
    </source>
</evidence>
<dbReference type="Gene3D" id="1.10.10.10">
    <property type="entry name" value="Winged helix-like DNA-binding domain superfamily/Winged helix DNA-binding domain"/>
    <property type="match status" value="1"/>
</dbReference>
<dbReference type="PANTHER" id="PTHR33164:SF57">
    <property type="entry name" value="MARR-FAMILY TRANSCRIPTIONAL REGULATOR"/>
    <property type="match status" value="1"/>
</dbReference>
<dbReference type="RefSeq" id="WP_208197347.1">
    <property type="nucleotide sequence ID" value="NZ_CP076023.1"/>
</dbReference>
<evidence type="ECO:0000313" key="2">
    <source>
        <dbReference type="EMBL" id="QWC17069.1"/>
    </source>
</evidence>
<feature type="domain" description="HTH marR-type" evidence="1">
    <location>
        <begin position="10"/>
        <end position="150"/>
    </location>
</feature>
<dbReference type="PANTHER" id="PTHR33164">
    <property type="entry name" value="TRANSCRIPTIONAL REGULATOR, MARR FAMILY"/>
    <property type="match status" value="1"/>
</dbReference>
<protein>
    <submittedName>
        <fullName evidence="2">MarR family winged helix-turn-helix transcriptional regulator</fullName>
    </submittedName>
</protein>
<evidence type="ECO:0000313" key="3">
    <source>
        <dbReference type="Proteomes" id="UP000679335"/>
    </source>
</evidence>
<dbReference type="InterPro" id="IPR036390">
    <property type="entry name" value="WH_DNA-bd_sf"/>
</dbReference>
<reference evidence="2 3" key="1">
    <citation type="submission" date="2021-05" db="EMBL/GenBank/DDBJ databases">
        <title>Novel species in genus Cellulomonas.</title>
        <authorList>
            <person name="Zhang G."/>
        </authorList>
    </citation>
    <scope>NUCLEOTIDE SEQUENCE [LARGE SCALE GENOMIC DNA]</scope>
    <source>
        <strain evidence="3">zg-ZUI157</strain>
    </source>
</reference>
<dbReference type="PROSITE" id="PS50995">
    <property type="entry name" value="HTH_MARR_2"/>
    <property type="match status" value="1"/>
</dbReference>
<dbReference type="Proteomes" id="UP000679335">
    <property type="component" value="Chromosome"/>
</dbReference>
<dbReference type="EMBL" id="CP076023">
    <property type="protein sequence ID" value="QWC17069.1"/>
    <property type="molecule type" value="Genomic_DNA"/>
</dbReference>
<sequence length="159" mass="17344">MSISDDHPLGDRLTVTLHQLVGVIDEYADDLLRAEHDLTLSQYVFLATLSNLDRPDITTLARCLRVTKAAVSKRVGSFVDAGWVRTLGDPAHARRVVLDLTPAGRALVDVAGQRLEHDVTAAFAHVPQVDLPALHTDLTTVLEAMRRALAARVPDSPRV</sequence>